<dbReference type="PANTHER" id="PTHR43537:SF5">
    <property type="entry name" value="UXU OPERON TRANSCRIPTIONAL REGULATOR"/>
    <property type="match status" value="1"/>
</dbReference>
<dbReference type="PANTHER" id="PTHR43537">
    <property type="entry name" value="TRANSCRIPTIONAL REGULATOR, GNTR FAMILY"/>
    <property type="match status" value="1"/>
</dbReference>
<dbReference type="Proteomes" id="UP001055868">
    <property type="component" value="Chromosome"/>
</dbReference>
<name>A0ABY4N710_9MICO</name>
<dbReference type="Gene3D" id="1.10.10.10">
    <property type="entry name" value="Winged helix-like DNA-binding domain superfamily/Winged helix DNA-binding domain"/>
    <property type="match status" value="1"/>
</dbReference>
<feature type="domain" description="HTH gntR-type" evidence="4">
    <location>
        <begin position="11"/>
        <end position="79"/>
    </location>
</feature>
<dbReference type="RefSeq" id="WP_249478418.1">
    <property type="nucleotide sequence ID" value="NZ_CP097218.1"/>
</dbReference>
<evidence type="ECO:0000313" key="5">
    <source>
        <dbReference type="EMBL" id="UQN29228.1"/>
    </source>
</evidence>
<dbReference type="SUPFAM" id="SSF46785">
    <property type="entry name" value="Winged helix' DNA-binding domain"/>
    <property type="match status" value="1"/>
</dbReference>
<evidence type="ECO:0000256" key="3">
    <source>
        <dbReference type="ARBA" id="ARBA00023163"/>
    </source>
</evidence>
<accession>A0ABY4N710</accession>
<evidence type="ECO:0000256" key="1">
    <source>
        <dbReference type="ARBA" id="ARBA00023015"/>
    </source>
</evidence>
<dbReference type="PROSITE" id="PS50949">
    <property type="entry name" value="HTH_GNTR"/>
    <property type="match status" value="1"/>
</dbReference>
<organism evidence="5 6">
    <name type="scientific">Brachybacterium kimchii</name>
    <dbReference type="NCBI Taxonomy" id="2942909"/>
    <lineage>
        <taxon>Bacteria</taxon>
        <taxon>Bacillati</taxon>
        <taxon>Actinomycetota</taxon>
        <taxon>Actinomycetes</taxon>
        <taxon>Micrococcales</taxon>
        <taxon>Dermabacteraceae</taxon>
        <taxon>Brachybacterium</taxon>
    </lineage>
</organism>
<proteinExistence type="predicted"/>
<evidence type="ECO:0000313" key="6">
    <source>
        <dbReference type="Proteomes" id="UP001055868"/>
    </source>
</evidence>
<dbReference type="Pfam" id="PF07729">
    <property type="entry name" value="FCD"/>
    <property type="match status" value="1"/>
</dbReference>
<dbReference type="Pfam" id="PF00392">
    <property type="entry name" value="GntR"/>
    <property type="match status" value="1"/>
</dbReference>
<dbReference type="InterPro" id="IPR036390">
    <property type="entry name" value="WH_DNA-bd_sf"/>
</dbReference>
<keyword evidence="1" id="KW-0805">Transcription regulation</keyword>
<keyword evidence="3" id="KW-0804">Transcription</keyword>
<keyword evidence="6" id="KW-1185">Reference proteome</keyword>
<dbReference type="InterPro" id="IPR000524">
    <property type="entry name" value="Tscrpt_reg_HTH_GntR"/>
</dbReference>
<evidence type="ECO:0000256" key="2">
    <source>
        <dbReference type="ARBA" id="ARBA00023125"/>
    </source>
</evidence>
<dbReference type="Gene3D" id="1.20.120.530">
    <property type="entry name" value="GntR ligand-binding domain-like"/>
    <property type="match status" value="1"/>
</dbReference>
<reference evidence="5" key="1">
    <citation type="submission" date="2022-05" db="EMBL/GenBank/DDBJ databases">
        <title>Genomic analysis of Brachybacterium sp. CBA3104.</title>
        <authorList>
            <person name="Roh S.W."/>
            <person name="Kim Y.B."/>
            <person name="Kim Y."/>
        </authorList>
    </citation>
    <scope>NUCLEOTIDE SEQUENCE</scope>
    <source>
        <strain evidence="5">CBA3104</strain>
    </source>
</reference>
<dbReference type="EMBL" id="CP097218">
    <property type="protein sequence ID" value="UQN29228.1"/>
    <property type="molecule type" value="Genomic_DNA"/>
</dbReference>
<dbReference type="InterPro" id="IPR036388">
    <property type="entry name" value="WH-like_DNA-bd_sf"/>
</dbReference>
<evidence type="ECO:0000259" key="4">
    <source>
        <dbReference type="PROSITE" id="PS50949"/>
    </source>
</evidence>
<dbReference type="SUPFAM" id="SSF48008">
    <property type="entry name" value="GntR ligand-binding domain-like"/>
    <property type="match status" value="1"/>
</dbReference>
<protein>
    <submittedName>
        <fullName evidence="5">FadR family transcriptional regulator</fullName>
    </submittedName>
</protein>
<gene>
    <name evidence="5" type="ORF">M4486_16585</name>
</gene>
<dbReference type="SMART" id="SM00345">
    <property type="entry name" value="HTH_GNTR"/>
    <property type="match status" value="1"/>
</dbReference>
<keyword evidence="2" id="KW-0238">DNA-binding</keyword>
<dbReference type="CDD" id="cd07377">
    <property type="entry name" value="WHTH_GntR"/>
    <property type="match status" value="1"/>
</dbReference>
<dbReference type="SMART" id="SM00895">
    <property type="entry name" value="FCD"/>
    <property type="match status" value="1"/>
</dbReference>
<dbReference type="InterPro" id="IPR008920">
    <property type="entry name" value="TF_FadR/GntR_C"/>
</dbReference>
<sequence>MTRTEGDEGRLPLSHQAQQAIRQHIVDNGLHPGDPLPSEGEFCQLLGMSKSSVREGIRRLEMLGIVDVRRGRGLYVGAFSLRPVVDALPYQLTVNDTSLREILQVRAAIEEALIVQASKELSEAQLDALDELVAQMREKSMAGEVPRGFDHTFHLALFEPLRNQMLNQLIETFWEVHARFAAIAPAPINHHAVEDHQEIIDAIRSGDAQRMTRAVAVHFAPIQSNVEAAPTSPASAPEGRPA</sequence>
<dbReference type="InterPro" id="IPR011711">
    <property type="entry name" value="GntR_C"/>
</dbReference>